<keyword evidence="1" id="KW-0472">Membrane</keyword>
<evidence type="ECO:0000313" key="3">
    <source>
        <dbReference type="Proteomes" id="UP000253951"/>
    </source>
</evidence>
<feature type="transmembrane region" description="Helical" evidence="1">
    <location>
        <begin position="143"/>
        <end position="161"/>
    </location>
</feature>
<dbReference type="RefSeq" id="WP_114677465.1">
    <property type="nucleotide sequence ID" value="NZ_CP031188.1"/>
</dbReference>
<accession>A0A345HAU5</accession>
<dbReference type="AlphaFoldDB" id="A0A345HAU5"/>
<evidence type="ECO:0000256" key="1">
    <source>
        <dbReference type="SAM" id="Phobius"/>
    </source>
</evidence>
<sequence length="205" mass="24115">MKLTKENITFIDNYLKNSGVSYSDVRYEMTDHVATTLEEKEGDFLENFMVYMARNKKYIMQSNRQFAKAARKRALWLLLQNMIKPHSLVFMVALFLVLYMAVTTFGVNTVKDVLGIIYSLLLVCLLLFYKFSIGYHKSKFSVLDKLISTLLIITYVVFVFLRPNKLIDNPMLITIYYAAFTSFITINVYTFYVLSKKYKLQYNYE</sequence>
<feature type="transmembrane region" description="Helical" evidence="1">
    <location>
        <begin position="113"/>
        <end position="131"/>
    </location>
</feature>
<proteinExistence type="predicted"/>
<dbReference type="Proteomes" id="UP000253951">
    <property type="component" value="Chromosome"/>
</dbReference>
<feature type="transmembrane region" description="Helical" evidence="1">
    <location>
        <begin position="173"/>
        <end position="194"/>
    </location>
</feature>
<reference evidence="2 3" key="1">
    <citation type="submission" date="2018-07" db="EMBL/GenBank/DDBJ databases">
        <title>Complete genome sequence of Flavobacterium arcticum type strain SM1502T.</title>
        <authorList>
            <person name="Li Y."/>
            <person name="Li D.-D."/>
        </authorList>
    </citation>
    <scope>NUCLEOTIDE SEQUENCE [LARGE SCALE GENOMIC DNA]</scope>
    <source>
        <strain evidence="2 3">SM1502</strain>
    </source>
</reference>
<keyword evidence="1" id="KW-0812">Transmembrane</keyword>
<organism evidence="2 3">
    <name type="scientific">Flavobacterium arcticum</name>
    <dbReference type="NCBI Taxonomy" id="1784713"/>
    <lineage>
        <taxon>Bacteria</taxon>
        <taxon>Pseudomonadati</taxon>
        <taxon>Bacteroidota</taxon>
        <taxon>Flavobacteriia</taxon>
        <taxon>Flavobacteriales</taxon>
        <taxon>Flavobacteriaceae</taxon>
        <taxon>Flavobacterium</taxon>
    </lineage>
</organism>
<name>A0A345HAU5_9FLAO</name>
<evidence type="ECO:0000313" key="2">
    <source>
        <dbReference type="EMBL" id="AXG73705.1"/>
    </source>
</evidence>
<keyword evidence="1" id="KW-1133">Transmembrane helix</keyword>
<keyword evidence="3" id="KW-1185">Reference proteome</keyword>
<feature type="transmembrane region" description="Helical" evidence="1">
    <location>
        <begin position="88"/>
        <end position="107"/>
    </location>
</feature>
<protein>
    <submittedName>
        <fullName evidence="2">Uncharacterized protein</fullName>
    </submittedName>
</protein>
<dbReference type="EMBL" id="CP031188">
    <property type="protein sequence ID" value="AXG73705.1"/>
    <property type="molecule type" value="Genomic_DNA"/>
</dbReference>
<dbReference type="OrthoDB" id="1345503at2"/>
<gene>
    <name evidence="2" type="ORF">DVK85_05450</name>
</gene>
<dbReference type="KEGG" id="fat:DVK85_05450"/>